<name>A0A1W7ABF9_9STAP</name>
<dbReference type="InterPro" id="IPR038091">
    <property type="entry name" value="UPF0302_N_sf"/>
</dbReference>
<proteinExistence type="predicted"/>
<dbReference type="RefSeq" id="WP_086042580.1">
    <property type="nucleotide sequence ID" value="NZ_CBCRZA010000002.1"/>
</dbReference>
<dbReference type="AlphaFoldDB" id="A0A1W7ABF9"/>
<protein>
    <submittedName>
        <fullName evidence="1">Uncharacterized protein</fullName>
    </submittedName>
</protein>
<organism evidence="1 2">
    <name type="scientific">Macrococcoides canis</name>
    <dbReference type="NCBI Taxonomy" id="1855823"/>
    <lineage>
        <taxon>Bacteria</taxon>
        <taxon>Bacillati</taxon>
        <taxon>Bacillota</taxon>
        <taxon>Bacilli</taxon>
        <taxon>Bacillales</taxon>
        <taxon>Staphylococcaceae</taxon>
        <taxon>Macrococcoides</taxon>
    </lineage>
</organism>
<dbReference type="OrthoDB" id="2155814at2"/>
<evidence type="ECO:0000313" key="2">
    <source>
        <dbReference type="Proteomes" id="UP000194154"/>
    </source>
</evidence>
<dbReference type="STRING" id="1855823.MCCS_13020"/>
<dbReference type="GeneID" id="35295426"/>
<keyword evidence="2" id="KW-1185">Reference proteome</keyword>
<dbReference type="KEGG" id="mcak:MCCS_13020"/>
<evidence type="ECO:0000313" key="1">
    <source>
        <dbReference type="EMBL" id="ARQ06945.1"/>
    </source>
</evidence>
<gene>
    <name evidence="1" type="ORF">MCCS_13020</name>
</gene>
<accession>A0A1W7ABF9</accession>
<sequence>MTHTNIVNDRRNYIRYLLLNHNIDNKNTVWILNLIKDRDDILSFIHIMRADAFINRLIIYPDFKCHLVLAHGIITDAFVIFHYLSSLNHDIYLDVIPHDNKYVEIELKELLSDVVTSLNNFEYREINNKLHYIQHNEIIKKEVKRYIELLIEETLVKKDKDKFNQLTHLLRMIGE</sequence>
<reference evidence="1 2" key="1">
    <citation type="journal article" date="2017" name="Int. J. Syst. Evol. Microbiol.">
        <title>Macrococcus canis sp. nov., a skin bacterium associated with infections in dogs.</title>
        <authorList>
            <person name="Gobeli Brawand S."/>
            <person name="Cotting K."/>
            <person name="Gomez-Sanz E."/>
            <person name="Collaud A."/>
            <person name="Thomann A."/>
            <person name="Brodard I."/>
            <person name="Rodriguez-Campos S."/>
            <person name="Strauss C."/>
            <person name="Perreten V."/>
        </authorList>
    </citation>
    <scope>NUCLEOTIDE SEQUENCE [LARGE SCALE GENOMIC DNA]</scope>
    <source>
        <strain evidence="1 2">KM45013</strain>
    </source>
</reference>
<dbReference type="EMBL" id="CP021059">
    <property type="protein sequence ID" value="ARQ06945.1"/>
    <property type="molecule type" value="Genomic_DNA"/>
</dbReference>
<dbReference type="Proteomes" id="UP000194154">
    <property type="component" value="Chromosome"/>
</dbReference>
<dbReference type="Gene3D" id="3.40.1530.30">
    <property type="entry name" value="Uncharacterised family UPF0302, N-terminal domain"/>
    <property type="match status" value="1"/>
</dbReference>